<dbReference type="AlphaFoldDB" id="A0A4U8YWB0"/>
<dbReference type="Pfam" id="PF10646">
    <property type="entry name" value="Germane"/>
    <property type="match status" value="1"/>
</dbReference>
<feature type="domain" description="GerMN" evidence="2">
    <location>
        <begin position="86"/>
        <end position="174"/>
    </location>
</feature>
<keyword evidence="1" id="KW-1133">Transmembrane helix</keyword>
<feature type="transmembrane region" description="Helical" evidence="1">
    <location>
        <begin position="12"/>
        <end position="29"/>
    </location>
</feature>
<gene>
    <name evidence="3" type="ORF">MSL71_33640</name>
</gene>
<keyword evidence="4" id="KW-1185">Reference proteome</keyword>
<dbReference type="SMART" id="SM00909">
    <property type="entry name" value="Germane"/>
    <property type="match status" value="1"/>
</dbReference>
<evidence type="ECO:0000313" key="3">
    <source>
        <dbReference type="EMBL" id="VFQ45703.1"/>
    </source>
</evidence>
<reference evidence="3 4" key="1">
    <citation type="submission" date="2019-03" db="EMBL/GenBank/DDBJ databases">
        <authorList>
            <person name="Nijsse B."/>
        </authorList>
    </citation>
    <scope>NUCLEOTIDE SEQUENCE [LARGE SCALE GENOMIC DNA]</scope>
    <source>
        <strain evidence="3">Desulfoluna butyratoxydans MSL71</strain>
    </source>
</reference>
<accession>A0A4U8YWB0</accession>
<sequence length="191" mass="20806">MTEDGKGQTGVFVAAAVATLVIVAIFSFFSGPDAAQRNITEAPIPASHSGRIEEESFFLYFAQRDGRFLTSEERTVSTTKDPWQLSQKIIAALIDGPERGSARTLPATTRLRALYITDPKVAVVDFSREIREEPMGAASELLTVYSVVNSLAVNIPEIDAVRILIEGERAETLAGHIDISEPLAPDMLMVR</sequence>
<dbReference type="RefSeq" id="WP_180142590.1">
    <property type="nucleotide sequence ID" value="NZ_CAADHO010000006.1"/>
</dbReference>
<organism evidence="3 4">
    <name type="scientific">Desulfoluna butyratoxydans</name>
    <dbReference type="NCBI Taxonomy" id="231438"/>
    <lineage>
        <taxon>Bacteria</taxon>
        <taxon>Pseudomonadati</taxon>
        <taxon>Thermodesulfobacteriota</taxon>
        <taxon>Desulfobacteria</taxon>
        <taxon>Desulfobacterales</taxon>
        <taxon>Desulfolunaceae</taxon>
        <taxon>Desulfoluna</taxon>
    </lineage>
</organism>
<keyword evidence="1" id="KW-0812">Transmembrane</keyword>
<dbReference type="Proteomes" id="UP000507962">
    <property type="component" value="Unassembled WGS sequence"/>
</dbReference>
<proteinExistence type="predicted"/>
<protein>
    <submittedName>
        <fullName evidence="3">Germn domain</fullName>
    </submittedName>
</protein>
<dbReference type="EMBL" id="CAADHO010000006">
    <property type="protein sequence ID" value="VFQ45703.1"/>
    <property type="molecule type" value="Genomic_DNA"/>
</dbReference>
<evidence type="ECO:0000259" key="2">
    <source>
        <dbReference type="SMART" id="SM00909"/>
    </source>
</evidence>
<dbReference type="InterPro" id="IPR019606">
    <property type="entry name" value="GerMN"/>
</dbReference>
<keyword evidence="1" id="KW-0472">Membrane</keyword>
<evidence type="ECO:0000256" key="1">
    <source>
        <dbReference type="SAM" id="Phobius"/>
    </source>
</evidence>
<evidence type="ECO:0000313" key="4">
    <source>
        <dbReference type="Proteomes" id="UP000507962"/>
    </source>
</evidence>
<name>A0A4U8YWB0_9BACT</name>